<comment type="caution">
    <text evidence="2">The sequence shown here is derived from an EMBL/GenBank/DDBJ whole genome shotgun (WGS) entry which is preliminary data.</text>
</comment>
<keyword evidence="1" id="KW-0812">Transmembrane</keyword>
<dbReference type="RefSeq" id="WP_076587820.1">
    <property type="nucleotide sequence ID" value="NZ_JABEYA020000017.1"/>
</dbReference>
<keyword evidence="3" id="KW-1185">Reference proteome</keyword>
<evidence type="ECO:0000313" key="3">
    <source>
        <dbReference type="Proteomes" id="UP001238540"/>
    </source>
</evidence>
<evidence type="ECO:0000256" key="1">
    <source>
        <dbReference type="SAM" id="Phobius"/>
    </source>
</evidence>
<name>A0ABT8BV48_9VIBR</name>
<dbReference type="Proteomes" id="UP001238540">
    <property type="component" value="Unassembled WGS sequence"/>
</dbReference>
<keyword evidence="1" id="KW-1133">Transmembrane helix</keyword>
<feature type="transmembrane region" description="Helical" evidence="1">
    <location>
        <begin position="70"/>
        <end position="98"/>
    </location>
</feature>
<organism evidence="2 3">
    <name type="scientific">Vibrio ostreicida</name>
    <dbReference type="NCBI Taxonomy" id="526588"/>
    <lineage>
        <taxon>Bacteria</taxon>
        <taxon>Pseudomonadati</taxon>
        <taxon>Pseudomonadota</taxon>
        <taxon>Gammaproteobacteria</taxon>
        <taxon>Vibrionales</taxon>
        <taxon>Vibrionaceae</taxon>
        <taxon>Vibrio</taxon>
    </lineage>
</organism>
<dbReference type="Pfam" id="PF05437">
    <property type="entry name" value="AzlD"/>
    <property type="match status" value="1"/>
</dbReference>
<feature type="transmembrane region" description="Helical" evidence="1">
    <location>
        <begin position="12"/>
        <end position="32"/>
    </location>
</feature>
<dbReference type="EMBL" id="JAUFQC010000001">
    <property type="protein sequence ID" value="MDN3609968.1"/>
    <property type="molecule type" value="Genomic_DNA"/>
</dbReference>
<gene>
    <name evidence="2" type="ORF">QWZ16_09685</name>
</gene>
<proteinExistence type="predicted"/>
<sequence>MNINTTETGALILIVIMMVVTIVTRWGGIYIMSFVPISQRVQRFIAAMSGSVLVAIIAPMFLTSDLGGKLALLITALGTLFLKRPLLSITAGLAVAAITRTSY</sequence>
<evidence type="ECO:0000313" key="2">
    <source>
        <dbReference type="EMBL" id="MDN3609968.1"/>
    </source>
</evidence>
<dbReference type="InterPro" id="IPR008407">
    <property type="entry name" value="Brnchd-chn_aa_trnsp_AzlD"/>
</dbReference>
<protein>
    <submittedName>
        <fullName evidence="2">AzlD domain-containing protein</fullName>
    </submittedName>
</protein>
<reference evidence="3" key="1">
    <citation type="journal article" date="2019" name="Int. J. Syst. Evol. Microbiol.">
        <title>The Global Catalogue of Microorganisms (GCM) 10K type strain sequencing project: providing services to taxonomists for standard genome sequencing and annotation.</title>
        <authorList>
            <consortium name="The Broad Institute Genomics Platform"/>
            <consortium name="The Broad Institute Genome Sequencing Center for Infectious Disease"/>
            <person name="Wu L."/>
            <person name="Ma J."/>
        </authorList>
    </citation>
    <scope>NUCLEOTIDE SEQUENCE [LARGE SCALE GENOMIC DNA]</scope>
    <source>
        <strain evidence="3">CECT 7398</strain>
    </source>
</reference>
<feature type="transmembrane region" description="Helical" evidence="1">
    <location>
        <begin position="44"/>
        <end position="64"/>
    </location>
</feature>
<keyword evidence="1" id="KW-0472">Membrane</keyword>
<accession>A0ABT8BV48</accession>